<dbReference type="SUPFAM" id="SSF46689">
    <property type="entry name" value="Homeodomain-like"/>
    <property type="match status" value="1"/>
</dbReference>
<evidence type="ECO:0000256" key="2">
    <source>
        <dbReference type="ARBA" id="ARBA00023125"/>
    </source>
</evidence>
<reference evidence="5" key="1">
    <citation type="submission" date="2019-08" db="EMBL/GenBank/DDBJ databases">
        <authorList>
            <person name="Kucharzyk K."/>
            <person name="Murdoch R.W."/>
            <person name="Higgins S."/>
            <person name="Loffler F."/>
        </authorList>
    </citation>
    <scope>NUCLEOTIDE SEQUENCE</scope>
</reference>
<feature type="domain" description="HTH araC/xylS-type" evidence="4">
    <location>
        <begin position="1"/>
        <end position="66"/>
    </location>
</feature>
<gene>
    <name evidence="5" type="ORF">SDC9_121588</name>
</gene>
<comment type="caution">
    <text evidence="5">The sequence shown here is derived from an EMBL/GenBank/DDBJ whole genome shotgun (WGS) entry which is preliminary data.</text>
</comment>
<evidence type="ECO:0000259" key="4">
    <source>
        <dbReference type="PROSITE" id="PS01124"/>
    </source>
</evidence>
<accession>A0A645CCE2</accession>
<proteinExistence type="predicted"/>
<organism evidence="5">
    <name type="scientific">bioreactor metagenome</name>
    <dbReference type="NCBI Taxonomy" id="1076179"/>
    <lineage>
        <taxon>unclassified sequences</taxon>
        <taxon>metagenomes</taxon>
        <taxon>ecological metagenomes</taxon>
    </lineage>
</organism>
<evidence type="ECO:0000256" key="1">
    <source>
        <dbReference type="ARBA" id="ARBA00023015"/>
    </source>
</evidence>
<dbReference type="GO" id="GO:0043565">
    <property type="term" value="F:sequence-specific DNA binding"/>
    <property type="evidence" value="ECO:0007669"/>
    <property type="project" value="InterPro"/>
</dbReference>
<keyword evidence="3" id="KW-0804">Transcription</keyword>
<evidence type="ECO:0000313" key="5">
    <source>
        <dbReference type="EMBL" id="MPM74600.1"/>
    </source>
</evidence>
<name>A0A645CCE2_9ZZZZ</name>
<dbReference type="SMART" id="SM00342">
    <property type="entry name" value="HTH_ARAC"/>
    <property type="match status" value="1"/>
</dbReference>
<sequence>MFVKWLGLTPADYIRKLRLSKSALKLRDEAVRITEVAFDMGFGSVDGYQRAFYREFGRNPGDYAAHPVPLYLFNPYGVKFSKPERSPTMNSVKHVFVQILEKPQRKVLIRRGVKATHYFEYCEEIGCDIWGLLLSMATAGSEPVSMWLSERDRKPGTSEYVQGVEVPLEYAGEVPEGFDVLELPATKYLMFQGEPFPEEEYCRAIDEVQDAIEKYNPKFIGYAWDPENPRIQLEPTGGRGYIELVAVKPLG</sequence>
<dbReference type="InterPro" id="IPR050959">
    <property type="entry name" value="MarA-like"/>
</dbReference>
<protein>
    <recommendedName>
        <fullName evidence="4">HTH araC/xylS-type domain-containing protein</fullName>
    </recommendedName>
</protein>
<dbReference type="InterPro" id="IPR009057">
    <property type="entry name" value="Homeodomain-like_sf"/>
</dbReference>
<dbReference type="PROSITE" id="PS01124">
    <property type="entry name" value="HTH_ARAC_FAMILY_2"/>
    <property type="match status" value="1"/>
</dbReference>
<evidence type="ECO:0000256" key="3">
    <source>
        <dbReference type="ARBA" id="ARBA00023163"/>
    </source>
</evidence>
<dbReference type="GO" id="GO:0003700">
    <property type="term" value="F:DNA-binding transcription factor activity"/>
    <property type="evidence" value="ECO:0007669"/>
    <property type="project" value="InterPro"/>
</dbReference>
<dbReference type="Gene3D" id="1.10.10.60">
    <property type="entry name" value="Homeodomain-like"/>
    <property type="match status" value="1"/>
</dbReference>
<dbReference type="InterPro" id="IPR018060">
    <property type="entry name" value="HTH_AraC"/>
</dbReference>
<dbReference type="PANTHER" id="PTHR47504:SF5">
    <property type="entry name" value="RIGHT ORIGIN-BINDING PROTEIN"/>
    <property type="match status" value="1"/>
</dbReference>
<dbReference type="AlphaFoldDB" id="A0A645CCE2"/>
<dbReference type="PANTHER" id="PTHR47504">
    <property type="entry name" value="RIGHT ORIGIN-BINDING PROTEIN"/>
    <property type="match status" value="1"/>
</dbReference>
<dbReference type="EMBL" id="VSSQ01026073">
    <property type="protein sequence ID" value="MPM74600.1"/>
    <property type="molecule type" value="Genomic_DNA"/>
</dbReference>
<keyword evidence="1" id="KW-0805">Transcription regulation</keyword>
<dbReference type="Pfam" id="PF12833">
    <property type="entry name" value="HTH_18"/>
    <property type="match status" value="1"/>
</dbReference>
<keyword evidence="2" id="KW-0238">DNA-binding</keyword>